<dbReference type="InterPro" id="IPR046346">
    <property type="entry name" value="Aminoacid_DH-like_N_sf"/>
</dbReference>
<dbReference type="Proteomes" id="UP001605036">
    <property type="component" value="Unassembled WGS sequence"/>
</dbReference>
<dbReference type="PANTHER" id="PTHR23406:SF68">
    <property type="entry name" value="MALIC ENZYME"/>
    <property type="match status" value="1"/>
</dbReference>
<feature type="domain" description="Malic enzyme NAD-binding" evidence="5">
    <location>
        <begin position="242"/>
        <end position="415"/>
    </location>
</feature>
<evidence type="ECO:0000259" key="5">
    <source>
        <dbReference type="SMART" id="SM00919"/>
    </source>
</evidence>
<keyword evidence="4" id="KW-0560">Oxidoreductase</keyword>
<evidence type="ECO:0000259" key="6">
    <source>
        <dbReference type="SMART" id="SM01274"/>
    </source>
</evidence>
<proteinExistence type="inferred from homology"/>
<reference evidence="7 8" key="1">
    <citation type="submission" date="2024-09" db="EMBL/GenBank/DDBJ databases">
        <title>Chromosome-scale assembly of Riccia fluitans.</title>
        <authorList>
            <person name="Paukszto L."/>
            <person name="Sawicki J."/>
            <person name="Karawczyk K."/>
            <person name="Piernik-Szablinska J."/>
            <person name="Szczecinska M."/>
            <person name="Mazdziarz M."/>
        </authorList>
    </citation>
    <scope>NUCLEOTIDE SEQUENCE [LARGE SCALE GENOMIC DNA]</scope>
    <source>
        <strain evidence="7">Rf_01</strain>
        <tissue evidence="7">Aerial parts of the thallus</tissue>
    </source>
</reference>
<name>A0ABD1Y0Q7_9MARC</name>
<dbReference type="Gene3D" id="3.40.50.10380">
    <property type="entry name" value="Malic enzyme, N-terminal domain"/>
    <property type="match status" value="2"/>
</dbReference>
<dbReference type="InterPro" id="IPR001891">
    <property type="entry name" value="Malic_OxRdtase"/>
</dbReference>
<dbReference type="InterPro" id="IPR012302">
    <property type="entry name" value="Malic_NAD-bd"/>
</dbReference>
<comment type="similarity">
    <text evidence="2 4">Belongs to the malic enzymes family.</text>
</comment>
<dbReference type="PROSITE" id="PS00331">
    <property type="entry name" value="MALIC_ENZYMES"/>
    <property type="match status" value="1"/>
</dbReference>
<accession>A0ABD1Y0Q7</accession>
<evidence type="ECO:0000256" key="4">
    <source>
        <dbReference type="RuleBase" id="RU003426"/>
    </source>
</evidence>
<comment type="cofactor">
    <cofactor evidence="1">
        <name>Mn(2+)</name>
        <dbReference type="ChEBI" id="CHEBI:29035"/>
    </cofactor>
</comment>
<protein>
    <recommendedName>
        <fullName evidence="4">Malic enzyme</fullName>
    </recommendedName>
</protein>
<evidence type="ECO:0000256" key="1">
    <source>
        <dbReference type="ARBA" id="ARBA00001936"/>
    </source>
</evidence>
<evidence type="ECO:0000313" key="8">
    <source>
        <dbReference type="Proteomes" id="UP001605036"/>
    </source>
</evidence>
<dbReference type="SMART" id="SM01274">
    <property type="entry name" value="malic"/>
    <property type="match status" value="2"/>
</dbReference>
<dbReference type="InterPro" id="IPR036291">
    <property type="entry name" value="NAD(P)-bd_dom_sf"/>
</dbReference>
<evidence type="ECO:0000256" key="2">
    <source>
        <dbReference type="ARBA" id="ARBA00008785"/>
    </source>
</evidence>
<dbReference type="Pfam" id="PF00390">
    <property type="entry name" value="malic"/>
    <property type="match status" value="2"/>
</dbReference>
<dbReference type="InterPro" id="IPR012301">
    <property type="entry name" value="Malic_N_dom"/>
</dbReference>
<dbReference type="AlphaFoldDB" id="A0ABD1Y0Q7"/>
<dbReference type="PRINTS" id="PR00072">
    <property type="entry name" value="MALOXRDTASE"/>
</dbReference>
<organism evidence="7 8">
    <name type="scientific">Riccia fluitans</name>
    <dbReference type="NCBI Taxonomy" id="41844"/>
    <lineage>
        <taxon>Eukaryota</taxon>
        <taxon>Viridiplantae</taxon>
        <taxon>Streptophyta</taxon>
        <taxon>Embryophyta</taxon>
        <taxon>Marchantiophyta</taxon>
        <taxon>Marchantiopsida</taxon>
        <taxon>Marchantiidae</taxon>
        <taxon>Marchantiales</taxon>
        <taxon>Ricciaceae</taxon>
        <taxon>Riccia</taxon>
    </lineage>
</organism>
<dbReference type="EMBL" id="JBHFFA010000007">
    <property type="protein sequence ID" value="KAL2613721.1"/>
    <property type="molecule type" value="Genomic_DNA"/>
</dbReference>
<dbReference type="SMART" id="SM00919">
    <property type="entry name" value="Malic_M"/>
    <property type="match status" value="2"/>
</dbReference>
<dbReference type="Pfam" id="PF03949">
    <property type="entry name" value="Malic_M"/>
    <property type="match status" value="2"/>
</dbReference>
<dbReference type="GO" id="GO:0006108">
    <property type="term" value="P:malate metabolic process"/>
    <property type="evidence" value="ECO:0007669"/>
    <property type="project" value="UniProtKB-ARBA"/>
</dbReference>
<feature type="domain" description="Malic enzyme NAD-binding" evidence="5">
    <location>
        <begin position="668"/>
        <end position="945"/>
    </location>
</feature>
<dbReference type="Gene3D" id="3.40.50.720">
    <property type="entry name" value="NAD(P)-binding Rossmann-like Domain"/>
    <property type="match status" value="3"/>
</dbReference>
<dbReference type="GO" id="GO:0046872">
    <property type="term" value="F:metal ion binding"/>
    <property type="evidence" value="ECO:0007669"/>
    <property type="project" value="UniProtKB-KW"/>
</dbReference>
<keyword evidence="8" id="KW-1185">Reference proteome</keyword>
<comment type="caution">
    <text evidence="7">The sequence shown here is derived from an EMBL/GenBank/DDBJ whole genome shotgun (WGS) entry which is preliminary data.</text>
</comment>
<evidence type="ECO:0000256" key="3">
    <source>
        <dbReference type="ARBA" id="ARBA00022723"/>
    </source>
</evidence>
<dbReference type="InterPro" id="IPR015884">
    <property type="entry name" value="Malic_enzyme_CS"/>
</dbReference>
<gene>
    <name evidence="7" type="ORF">R1flu_025413</name>
</gene>
<dbReference type="InterPro" id="IPR037062">
    <property type="entry name" value="Malic_N_dom_sf"/>
</dbReference>
<evidence type="ECO:0000313" key="7">
    <source>
        <dbReference type="EMBL" id="KAL2613721.1"/>
    </source>
</evidence>
<feature type="domain" description="Malic enzyme N-terminal" evidence="6">
    <location>
        <begin position="51"/>
        <end position="232"/>
    </location>
</feature>
<sequence>MATTGVRQRRHALMGESRFTMMTIIAENAAMETVRGIEKELDKYLYMRQLHHENPNLYYKLLINNAQELLPVVYAPTVGQVYMDYSKLPIHIYGLVIRPEHRGKIFKRLKEWSGHHRVRVVVVTDGERVLGLGDLGFNGMAIAEGKILLYTVMAGVNPAVCMPCCLDVGTNNETLLADPTYQGLRQKRLEGPEYDDLVDEFMNAVKALHDHTLLQFEDFGNHNAFRLLEKYAPLQCSFNDDIQGTACITLAGVFSALRITGKSIQDQRVVVLGAGEAGTGVGQLICRAIRAETGMTVEESLQRCFYLDSKGLICKSRTDLQHHKLPFAHDIPHMSSLLEAVTQLKPTILVGACTQGGAFTKEIVEITDDVFLQAAKILAGMTPEELLEDAQLFPTIADMKDLVVHLISGLAEFMVASGLGRQPAGVTNWPDYIKSKMYQPGVTPALVVEKHHVVTRELYILRQTYTPIQRYLFLRHLLDSQPDIFWNLMINNAEELLPDVYTPTVGDVCLNYCSLPIKTRGLYIKEQNSGRILEKLENWRHQDIRVVVVTDGERILGLGDLGAGGMGISEGKIILYTVFGGLNPEHCIPICIDVGTNKESFLQDPQYYGVRHKRLRGEKYDALIHELVHALKKWRPHVLLQFEDFGNTNAFRLLDKYRNEVCCFNDDIQATACISLAGILNSLRITGKKLEEQRILVFGAGEAGTGIGKIVALAVVQQCGLTQEEALKFCYLVDSHGLVCKSRSQLAPHKLPFAHDIVHQPDLLSSVRSVRPTVLIGASAVAGAFSKEVLEVMQECNERPVIFPLSNPTSMSECTFEDAYKYTGGTAVFASGSPFPSYVTLEGKTLYPSQVNNAYISIHILRPFILSDILSLNSYRIISAEDWYRMAAVLTKCKMISDELFLTTAELIAGAVSEARLESGMLVPTFSDMKEVAPHLIAGICEFIVKTGQGTKPPDVMDWLDYVKEQMYKPPDNDVPAFPSP</sequence>
<dbReference type="NCBIfam" id="NF010052">
    <property type="entry name" value="PRK13529.1"/>
    <property type="match status" value="2"/>
</dbReference>
<dbReference type="PANTHER" id="PTHR23406">
    <property type="entry name" value="MALIC ENZYME-RELATED"/>
    <property type="match status" value="1"/>
</dbReference>
<feature type="domain" description="Malic enzyme N-terminal" evidence="6">
    <location>
        <begin position="478"/>
        <end position="658"/>
    </location>
</feature>
<dbReference type="SUPFAM" id="SSF53223">
    <property type="entry name" value="Aminoacid dehydrogenase-like, N-terminal domain"/>
    <property type="match status" value="2"/>
</dbReference>
<keyword evidence="3 4" id="KW-0479">Metal-binding</keyword>
<dbReference type="GO" id="GO:0016491">
    <property type="term" value="F:oxidoreductase activity"/>
    <property type="evidence" value="ECO:0007669"/>
    <property type="project" value="UniProtKB-KW"/>
</dbReference>
<dbReference type="SUPFAM" id="SSF51735">
    <property type="entry name" value="NAD(P)-binding Rossmann-fold domains"/>
    <property type="match status" value="2"/>
</dbReference>